<gene>
    <name evidence="1" type="ORF">S03H2_08539</name>
</gene>
<protein>
    <submittedName>
        <fullName evidence="1">Uncharacterized protein</fullName>
    </submittedName>
</protein>
<evidence type="ECO:0000313" key="1">
    <source>
        <dbReference type="EMBL" id="GAH18774.1"/>
    </source>
</evidence>
<name>X1ENR4_9ZZZZ</name>
<proteinExistence type="predicted"/>
<organism evidence="1">
    <name type="scientific">marine sediment metagenome</name>
    <dbReference type="NCBI Taxonomy" id="412755"/>
    <lineage>
        <taxon>unclassified sequences</taxon>
        <taxon>metagenomes</taxon>
        <taxon>ecological metagenomes</taxon>
    </lineage>
</organism>
<comment type="caution">
    <text evidence="1">The sequence shown here is derived from an EMBL/GenBank/DDBJ whole genome shotgun (WGS) entry which is preliminary data.</text>
</comment>
<sequence length="55" mass="6272">ELGKDLRGPEQMMNTFSIERVKTAGKDKIFQKGSFNVNSKMKIFKAIKFLFSSLS</sequence>
<dbReference type="AlphaFoldDB" id="X1ENR4"/>
<dbReference type="EMBL" id="BARU01004169">
    <property type="protein sequence ID" value="GAH18774.1"/>
    <property type="molecule type" value="Genomic_DNA"/>
</dbReference>
<feature type="non-terminal residue" evidence="1">
    <location>
        <position position="1"/>
    </location>
</feature>
<accession>X1ENR4</accession>
<reference evidence="1" key="1">
    <citation type="journal article" date="2014" name="Front. Microbiol.">
        <title>High frequency of phylogenetically diverse reductive dehalogenase-homologous genes in deep subseafloor sedimentary metagenomes.</title>
        <authorList>
            <person name="Kawai M."/>
            <person name="Futagami T."/>
            <person name="Toyoda A."/>
            <person name="Takaki Y."/>
            <person name="Nishi S."/>
            <person name="Hori S."/>
            <person name="Arai W."/>
            <person name="Tsubouchi T."/>
            <person name="Morono Y."/>
            <person name="Uchiyama I."/>
            <person name="Ito T."/>
            <person name="Fujiyama A."/>
            <person name="Inagaki F."/>
            <person name="Takami H."/>
        </authorList>
    </citation>
    <scope>NUCLEOTIDE SEQUENCE</scope>
    <source>
        <strain evidence="1">Expedition CK06-06</strain>
    </source>
</reference>